<dbReference type="EMBL" id="OX459941">
    <property type="protein sequence ID" value="CAI9175757.1"/>
    <property type="molecule type" value="Genomic_DNA"/>
</dbReference>
<keyword evidence="1" id="KW-0812">Transmembrane</keyword>
<name>A0ABN8ZPA6_RANTA</name>
<feature type="transmembrane region" description="Helical" evidence="1">
    <location>
        <begin position="35"/>
        <end position="53"/>
    </location>
</feature>
<accession>A0ABN8ZPA6</accession>
<protein>
    <submittedName>
        <fullName evidence="2">Uncharacterized protein</fullName>
    </submittedName>
</protein>
<proteinExistence type="predicted"/>
<organism evidence="2 3">
    <name type="scientific">Rangifer tarandus platyrhynchus</name>
    <name type="common">Svalbard reindeer</name>
    <dbReference type="NCBI Taxonomy" id="3082113"/>
    <lineage>
        <taxon>Eukaryota</taxon>
        <taxon>Metazoa</taxon>
        <taxon>Chordata</taxon>
        <taxon>Craniata</taxon>
        <taxon>Vertebrata</taxon>
        <taxon>Euteleostomi</taxon>
        <taxon>Mammalia</taxon>
        <taxon>Eutheria</taxon>
        <taxon>Laurasiatheria</taxon>
        <taxon>Artiodactyla</taxon>
        <taxon>Ruminantia</taxon>
        <taxon>Pecora</taxon>
        <taxon>Cervidae</taxon>
        <taxon>Odocoileinae</taxon>
        <taxon>Rangifer</taxon>
    </lineage>
</organism>
<keyword evidence="1" id="KW-1133">Transmembrane helix</keyword>
<reference evidence="2" key="1">
    <citation type="submission" date="2023-04" db="EMBL/GenBank/DDBJ databases">
        <authorList>
            <consortium name="ELIXIR-Norway"/>
        </authorList>
    </citation>
    <scope>NUCLEOTIDE SEQUENCE [LARGE SCALE GENOMIC DNA]</scope>
</reference>
<keyword evidence="3" id="KW-1185">Reference proteome</keyword>
<keyword evidence="1" id="KW-0472">Membrane</keyword>
<evidence type="ECO:0000313" key="3">
    <source>
        <dbReference type="Proteomes" id="UP001176941"/>
    </source>
</evidence>
<gene>
    <name evidence="2" type="ORF">MRATA1EN1_LOCUS24719</name>
</gene>
<evidence type="ECO:0000256" key="1">
    <source>
        <dbReference type="SAM" id="Phobius"/>
    </source>
</evidence>
<sequence>MEGDFPSRKGMSLPVSTICSLSFIKMVRILNVIKYVLHIVHIVVFAYIFGRIWEFCPVSHFRAIIDPGNFIGLRMFLSNVKNGREHSLEKGQVKGRSQSTDIKIISLNMGLLGI</sequence>
<dbReference type="Proteomes" id="UP001176941">
    <property type="component" value="Chromosome 5"/>
</dbReference>
<evidence type="ECO:0000313" key="2">
    <source>
        <dbReference type="EMBL" id="CAI9175757.1"/>
    </source>
</evidence>